<dbReference type="EMBL" id="CABDUW010000669">
    <property type="protein sequence ID" value="VTJ73257.1"/>
    <property type="molecule type" value="Genomic_DNA"/>
</dbReference>
<accession>A0A5E4BUG9</accession>
<dbReference type="Proteomes" id="UP000335636">
    <property type="component" value="Unassembled WGS sequence"/>
</dbReference>
<organism evidence="1 2">
    <name type="scientific">Marmota monax</name>
    <name type="common">Woodchuck</name>
    <dbReference type="NCBI Taxonomy" id="9995"/>
    <lineage>
        <taxon>Eukaryota</taxon>
        <taxon>Metazoa</taxon>
        <taxon>Chordata</taxon>
        <taxon>Craniata</taxon>
        <taxon>Vertebrata</taxon>
        <taxon>Euteleostomi</taxon>
        <taxon>Mammalia</taxon>
        <taxon>Eutheria</taxon>
        <taxon>Euarchontoglires</taxon>
        <taxon>Glires</taxon>
        <taxon>Rodentia</taxon>
        <taxon>Sciuromorpha</taxon>
        <taxon>Sciuridae</taxon>
        <taxon>Xerinae</taxon>
        <taxon>Marmotini</taxon>
        <taxon>Marmota</taxon>
    </lineage>
</organism>
<protein>
    <submittedName>
        <fullName evidence="1">Uncharacterized protein</fullName>
    </submittedName>
</protein>
<keyword evidence="2" id="KW-1185">Reference proteome</keyword>
<sequence length="62" mass="7586">PSDADWEDLWEQFDERRYLNAKKWRVGQDPYKLHAFNQRESERISSNRAVPDTRHLRCFSFS</sequence>
<feature type="non-terminal residue" evidence="1">
    <location>
        <position position="1"/>
    </location>
</feature>
<gene>
    <name evidence="1" type="ORF">MONAX_5E024825</name>
</gene>
<name>A0A5E4BUG9_MARMO</name>
<evidence type="ECO:0000313" key="1">
    <source>
        <dbReference type="EMBL" id="VTJ73257.1"/>
    </source>
</evidence>
<dbReference type="AlphaFoldDB" id="A0A5E4BUG9"/>
<comment type="caution">
    <text evidence="1">The sequence shown here is derived from an EMBL/GenBank/DDBJ whole genome shotgun (WGS) entry which is preliminary data.</text>
</comment>
<reference evidence="1" key="1">
    <citation type="submission" date="2019-04" db="EMBL/GenBank/DDBJ databases">
        <authorList>
            <person name="Alioto T."/>
            <person name="Alioto T."/>
        </authorList>
    </citation>
    <scope>NUCLEOTIDE SEQUENCE [LARGE SCALE GENOMIC DNA]</scope>
</reference>
<dbReference type="Gene3D" id="3.90.550.10">
    <property type="entry name" value="Spore Coat Polysaccharide Biosynthesis Protein SpsA, Chain A"/>
    <property type="match status" value="1"/>
</dbReference>
<dbReference type="InterPro" id="IPR029044">
    <property type="entry name" value="Nucleotide-diphossugar_trans"/>
</dbReference>
<proteinExistence type="predicted"/>
<evidence type="ECO:0000313" key="2">
    <source>
        <dbReference type="Proteomes" id="UP000335636"/>
    </source>
</evidence>